<dbReference type="Proteomes" id="UP000182459">
    <property type="component" value="Chromosome"/>
</dbReference>
<evidence type="ECO:0000256" key="2">
    <source>
        <dbReference type="RuleBase" id="RU004328"/>
    </source>
</evidence>
<gene>
    <name evidence="3" type="ORF">FSC454_05575</name>
</gene>
<sequence>MNYKKNILSIFLILLVSNIYASSNIEERIKENFNSDISLITNIYTSDNIAGRFDSYKIAITWTEGFCYTNSGKPECNNISDKINKDFNYAMTLHGLWPNDGARIDYGYCTEASFSKYNEEALNHLLLDYYMPSVNYPEIQGFYLARHEWDKHGICQKVWNQAEYYYISTKIIGVFIDAFLIDLKDKNMISKEQLYLELSSKFPNISAKNIDLKCDKNTRNILQEIRISLNLSSELKVL</sequence>
<dbReference type="InterPro" id="IPR001568">
    <property type="entry name" value="RNase_T2-like"/>
</dbReference>
<organism evidence="3 4">
    <name type="scientific">Francisella hispaniensis FSC454</name>
    <dbReference type="NCBI Taxonomy" id="1088883"/>
    <lineage>
        <taxon>Bacteria</taxon>
        <taxon>Pseudomonadati</taxon>
        <taxon>Pseudomonadota</taxon>
        <taxon>Gammaproteobacteria</taxon>
        <taxon>Thiotrichales</taxon>
        <taxon>Francisellaceae</taxon>
        <taxon>Francisella</taxon>
    </lineage>
</organism>
<name>A0AAC9NP54_9GAMM</name>
<dbReference type="GO" id="GO:0006401">
    <property type="term" value="P:RNA catabolic process"/>
    <property type="evidence" value="ECO:0007669"/>
    <property type="project" value="TreeGrafter"/>
</dbReference>
<dbReference type="InterPro" id="IPR036430">
    <property type="entry name" value="RNase_T2-like_sf"/>
</dbReference>
<accession>A0AAC9NP54</accession>
<keyword evidence="4" id="KW-1185">Reference proteome</keyword>
<dbReference type="EMBL" id="CP018093">
    <property type="protein sequence ID" value="APD50623.1"/>
    <property type="molecule type" value="Genomic_DNA"/>
</dbReference>
<dbReference type="Pfam" id="PF00445">
    <property type="entry name" value="Ribonuclease_T2"/>
    <property type="match status" value="1"/>
</dbReference>
<dbReference type="KEGG" id="fhi:FSC454_05575"/>
<dbReference type="Gene3D" id="3.90.730.10">
    <property type="entry name" value="Ribonuclease T2-like"/>
    <property type="match status" value="1"/>
</dbReference>
<evidence type="ECO:0000313" key="4">
    <source>
        <dbReference type="Proteomes" id="UP000182459"/>
    </source>
</evidence>
<comment type="similarity">
    <text evidence="1 2">Belongs to the RNase T2 family.</text>
</comment>
<proteinExistence type="inferred from homology"/>
<dbReference type="PROSITE" id="PS00531">
    <property type="entry name" value="RNASE_T2_2"/>
    <property type="match status" value="1"/>
</dbReference>
<dbReference type="PANTHER" id="PTHR11240:SF22">
    <property type="entry name" value="RIBONUCLEASE T2"/>
    <property type="match status" value="1"/>
</dbReference>
<dbReference type="GO" id="GO:0003723">
    <property type="term" value="F:RNA binding"/>
    <property type="evidence" value="ECO:0007669"/>
    <property type="project" value="InterPro"/>
</dbReference>
<dbReference type="InterPro" id="IPR033130">
    <property type="entry name" value="RNase_T2_His_AS_2"/>
</dbReference>
<dbReference type="GO" id="GO:0033897">
    <property type="term" value="F:ribonuclease T2 activity"/>
    <property type="evidence" value="ECO:0007669"/>
    <property type="project" value="InterPro"/>
</dbReference>
<protein>
    <submittedName>
        <fullName evidence="3">Uncharacterized protein</fullName>
    </submittedName>
</protein>
<evidence type="ECO:0000313" key="3">
    <source>
        <dbReference type="EMBL" id="APD50623.1"/>
    </source>
</evidence>
<dbReference type="PANTHER" id="PTHR11240">
    <property type="entry name" value="RIBONUCLEASE T2"/>
    <property type="match status" value="1"/>
</dbReference>
<dbReference type="RefSeq" id="WP_066044797.1">
    <property type="nucleotide sequence ID" value="NZ_CP018093.1"/>
</dbReference>
<reference evidence="3 4" key="1">
    <citation type="submission" date="2016-11" db="EMBL/GenBank/DDBJ databases">
        <authorList>
            <person name="Hagglund E."/>
            <person name="Bystrom M."/>
            <person name="Naslund J."/>
            <person name="Stenberg P."/>
            <person name="Sjodin A."/>
        </authorList>
    </citation>
    <scope>NUCLEOTIDE SEQUENCE [LARGE SCALE GENOMIC DNA]</scope>
    <source>
        <strain evidence="3 4">CCUG 58020</strain>
    </source>
</reference>
<evidence type="ECO:0000256" key="1">
    <source>
        <dbReference type="ARBA" id="ARBA00007469"/>
    </source>
</evidence>
<dbReference type="AlphaFoldDB" id="A0AAC9NP54"/>
<dbReference type="SUPFAM" id="SSF55895">
    <property type="entry name" value="Ribonuclease Rh-like"/>
    <property type="match status" value="1"/>
</dbReference>